<dbReference type="AlphaFoldDB" id="A0A1Y1HW02"/>
<keyword evidence="2" id="KW-0812">Transmembrane</keyword>
<feature type="transmembrane region" description="Helical" evidence="2">
    <location>
        <begin position="369"/>
        <end position="392"/>
    </location>
</feature>
<accession>A0A1Y1HW02</accession>
<dbReference type="EMBL" id="DF236993">
    <property type="protein sequence ID" value="GAQ80018.1"/>
    <property type="molecule type" value="Genomic_DNA"/>
</dbReference>
<feature type="transmembrane region" description="Helical" evidence="2">
    <location>
        <begin position="116"/>
        <end position="136"/>
    </location>
</feature>
<dbReference type="GO" id="GO:0016020">
    <property type="term" value="C:membrane"/>
    <property type="evidence" value="ECO:0007669"/>
    <property type="project" value="InterPro"/>
</dbReference>
<sequence length="533" mass="57330">MGDILDPDFNEVAFGDDSKHTWHATPVLDPGLSHYHFGPFPEIEAPLLQGEVQDVHFPNLEERPDLPQEGAGDPMSRRDERGVQFDMVDSIIRITLYKALVPIVQLAFVGRLGVTALAGASVAMSVANLTGFLTMAGFAGTMERMAIQSFGHGGGKLVALGTVAQKTCFLSLLACIPVGFLWLHAERPLSFLVRDPGVAEGAAVYLKWLVLALVASAGLYPATQYLRIQNVNFPLGMASFLTLLFYVPANCVLVHYFDLGLQGAAAALSSARAAPANVVGVVPRGPPRLAPVLGMTVWNTVPVGLDWFAHELLLLLPCALPDLAHQVAASAVWFQTVKLCVVLPRILSTSLTVRLTNELAAQKPGRARLACNTAVASTFLYGLILLILLLSIHGHWGKLFIPYQTDGPGHDSDAMGAKSYGSGRGSDAIGRLLDEVAPYAAVLQFFESLQIVLQGFLKGTGQELAGRTIDLLSKYAAGVPIMLVLTYFGFGLKGIWLGTILGQAGQVAFLYFVMLMTDWSYEVEKTAEIIQKS</sequence>
<name>A0A1Y1HW02_KLENI</name>
<dbReference type="Pfam" id="PF01554">
    <property type="entry name" value="MatE"/>
    <property type="match status" value="2"/>
</dbReference>
<protein>
    <recommendedName>
        <fullName evidence="2">Protein DETOXIFICATION</fullName>
    </recommendedName>
    <alternativeName>
        <fullName evidence="2">Multidrug and toxic compound extrusion protein</fullName>
    </alternativeName>
</protein>
<keyword evidence="2" id="KW-1133">Transmembrane helix</keyword>
<feature type="transmembrane region" description="Helical" evidence="2">
    <location>
        <begin position="495"/>
        <end position="515"/>
    </location>
</feature>
<comment type="similarity">
    <text evidence="1 2">Belongs to the multi antimicrobial extrusion (MATE) (TC 2.A.66.1) family.</text>
</comment>
<dbReference type="GO" id="GO:0042910">
    <property type="term" value="F:xenobiotic transmembrane transporter activity"/>
    <property type="evidence" value="ECO:0007669"/>
    <property type="project" value="InterPro"/>
</dbReference>
<feature type="transmembrane region" description="Helical" evidence="2">
    <location>
        <begin position="202"/>
        <end position="223"/>
    </location>
</feature>
<dbReference type="InterPro" id="IPR002528">
    <property type="entry name" value="MATE_fam"/>
</dbReference>
<dbReference type="GO" id="GO:0015297">
    <property type="term" value="F:antiporter activity"/>
    <property type="evidence" value="ECO:0007669"/>
    <property type="project" value="InterPro"/>
</dbReference>
<feature type="transmembrane region" description="Helical" evidence="2">
    <location>
        <begin position="157"/>
        <end position="182"/>
    </location>
</feature>
<keyword evidence="2" id="KW-0472">Membrane</keyword>
<comment type="caution">
    <text evidence="2">Lacks conserved residue(s) required for the propagation of feature annotation.</text>
</comment>
<evidence type="ECO:0000256" key="1">
    <source>
        <dbReference type="ARBA" id="ARBA00010199"/>
    </source>
</evidence>
<evidence type="ECO:0000313" key="3">
    <source>
        <dbReference type="EMBL" id="GAQ80018.1"/>
    </source>
</evidence>
<keyword evidence="4" id="KW-1185">Reference proteome</keyword>
<dbReference type="PANTHER" id="PTHR11206">
    <property type="entry name" value="MULTIDRUG RESISTANCE PROTEIN"/>
    <property type="match status" value="1"/>
</dbReference>
<gene>
    <name evidence="3" type="ORF">KFL_000440200</name>
</gene>
<reference evidence="3 4" key="1">
    <citation type="journal article" date="2014" name="Nat. Commun.">
        <title>Klebsormidium flaccidum genome reveals primary factors for plant terrestrial adaptation.</title>
        <authorList>
            <person name="Hori K."/>
            <person name="Maruyama F."/>
            <person name="Fujisawa T."/>
            <person name="Togashi T."/>
            <person name="Yamamoto N."/>
            <person name="Seo M."/>
            <person name="Sato S."/>
            <person name="Yamada T."/>
            <person name="Mori H."/>
            <person name="Tajima N."/>
            <person name="Moriyama T."/>
            <person name="Ikeuchi M."/>
            <person name="Watanabe M."/>
            <person name="Wada H."/>
            <person name="Kobayashi K."/>
            <person name="Saito M."/>
            <person name="Masuda T."/>
            <person name="Sasaki-Sekimoto Y."/>
            <person name="Mashiguchi K."/>
            <person name="Awai K."/>
            <person name="Shimojima M."/>
            <person name="Masuda S."/>
            <person name="Iwai M."/>
            <person name="Nobusawa T."/>
            <person name="Narise T."/>
            <person name="Kondo S."/>
            <person name="Saito H."/>
            <person name="Sato R."/>
            <person name="Murakawa M."/>
            <person name="Ihara Y."/>
            <person name="Oshima-Yamada Y."/>
            <person name="Ohtaka K."/>
            <person name="Satoh M."/>
            <person name="Sonobe K."/>
            <person name="Ishii M."/>
            <person name="Ohtani R."/>
            <person name="Kanamori-Sato M."/>
            <person name="Honoki R."/>
            <person name="Miyazaki D."/>
            <person name="Mochizuki H."/>
            <person name="Umetsu J."/>
            <person name="Higashi K."/>
            <person name="Shibata D."/>
            <person name="Kamiya Y."/>
            <person name="Sato N."/>
            <person name="Nakamura Y."/>
            <person name="Tabata S."/>
            <person name="Ida S."/>
            <person name="Kurokawa K."/>
            <person name="Ohta H."/>
        </authorList>
    </citation>
    <scope>NUCLEOTIDE SEQUENCE [LARGE SCALE GENOMIC DNA]</scope>
    <source>
        <strain evidence="3 4">NIES-2285</strain>
    </source>
</reference>
<proteinExistence type="inferred from homology"/>
<dbReference type="OrthoDB" id="2126698at2759"/>
<evidence type="ECO:0000313" key="4">
    <source>
        <dbReference type="Proteomes" id="UP000054558"/>
    </source>
</evidence>
<feature type="transmembrane region" description="Helical" evidence="2">
    <location>
        <begin position="469"/>
        <end position="489"/>
    </location>
</feature>
<organism evidence="3 4">
    <name type="scientific">Klebsormidium nitens</name>
    <name type="common">Green alga</name>
    <name type="synonym">Ulothrix nitens</name>
    <dbReference type="NCBI Taxonomy" id="105231"/>
    <lineage>
        <taxon>Eukaryota</taxon>
        <taxon>Viridiplantae</taxon>
        <taxon>Streptophyta</taxon>
        <taxon>Klebsormidiophyceae</taxon>
        <taxon>Klebsormidiales</taxon>
        <taxon>Klebsormidiaceae</taxon>
        <taxon>Klebsormidium</taxon>
    </lineage>
</organism>
<feature type="transmembrane region" description="Helical" evidence="2">
    <location>
        <begin position="91"/>
        <end position="110"/>
    </location>
</feature>
<evidence type="ECO:0000256" key="2">
    <source>
        <dbReference type="RuleBase" id="RU004914"/>
    </source>
</evidence>
<dbReference type="Proteomes" id="UP000054558">
    <property type="component" value="Unassembled WGS sequence"/>
</dbReference>
<feature type="transmembrane region" description="Helical" evidence="2">
    <location>
        <begin position="235"/>
        <end position="257"/>
    </location>
</feature>